<gene>
    <name evidence="1" type="ORF">MRATA1EN1_LOCUS23491</name>
</gene>
<evidence type="ECO:0000313" key="2">
    <source>
        <dbReference type="Proteomes" id="UP001176941"/>
    </source>
</evidence>
<sequence>VMVQSREPSLSWMLFGGSRETPAHTKLVAPSSLDLISWDMAARTCGGMLSSAALPCEKPPHDCAGSQLNSLPVRRFKTGQNLRDI</sequence>
<name>A0ABN8ZLD5_RANTA</name>
<protein>
    <submittedName>
        <fullName evidence="1">Uncharacterized protein</fullName>
    </submittedName>
</protein>
<dbReference type="Proteomes" id="UP001176941">
    <property type="component" value="Chromosome 4"/>
</dbReference>
<feature type="non-terminal residue" evidence="1">
    <location>
        <position position="1"/>
    </location>
</feature>
<proteinExistence type="predicted"/>
<reference evidence="1" key="1">
    <citation type="submission" date="2023-04" db="EMBL/GenBank/DDBJ databases">
        <authorList>
            <consortium name="ELIXIR-Norway"/>
        </authorList>
    </citation>
    <scope>NUCLEOTIDE SEQUENCE [LARGE SCALE GENOMIC DNA]</scope>
</reference>
<organism evidence="1 2">
    <name type="scientific">Rangifer tarandus platyrhynchus</name>
    <name type="common">Svalbard reindeer</name>
    <dbReference type="NCBI Taxonomy" id="3082113"/>
    <lineage>
        <taxon>Eukaryota</taxon>
        <taxon>Metazoa</taxon>
        <taxon>Chordata</taxon>
        <taxon>Craniata</taxon>
        <taxon>Vertebrata</taxon>
        <taxon>Euteleostomi</taxon>
        <taxon>Mammalia</taxon>
        <taxon>Eutheria</taxon>
        <taxon>Laurasiatheria</taxon>
        <taxon>Artiodactyla</taxon>
        <taxon>Ruminantia</taxon>
        <taxon>Pecora</taxon>
        <taxon>Cervidae</taxon>
        <taxon>Odocoileinae</taxon>
        <taxon>Rangifer</taxon>
    </lineage>
</organism>
<evidence type="ECO:0000313" key="1">
    <source>
        <dbReference type="EMBL" id="CAI9174529.1"/>
    </source>
</evidence>
<keyword evidence="2" id="KW-1185">Reference proteome</keyword>
<accession>A0ABN8ZLD5</accession>
<dbReference type="EMBL" id="OX459940">
    <property type="protein sequence ID" value="CAI9174529.1"/>
    <property type="molecule type" value="Genomic_DNA"/>
</dbReference>